<dbReference type="EMBL" id="BAAALS010000004">
    <property type="protein sequence ID" value="GAA1741810.1"/>
    <property type="molecule type" value="Genomic_DNA"/>
</dbReference>
<proteinExistence type="predicted"/>
<evidence type="ECO:0000313" key="3">
    <source>
        <dbReference type="Proteomes" id="UP001500655"/>
    </source>
</evidence>
<dbReference type="Proteomes" id="UP001500655">
    <property type="component" value="Unassembled WGS sequence"/>
</dbReference>
<reference evidence="3" key="1">
    <citation type="journal article" date="2019" name="Int. J. Syst. Evol. Microbiol.">
        <title>The Global Catalogue of Microorganisms (GCM) 10K type strain sequencing project: providing services to taxonomists for standard genome sequencing and annotation.</title>
        <authorList>
            <consortium name="The Broad Institute Genomics Platform"/>
            <consortium name="The Broad Institute Genome Sequencing Center for Infectious Disease"/>
            <person name="Wu L."/>
            <person name="Ma J."/>
        </authorList>
    </citation>
    <scope>NUCLEOTIDE SEQUENCE [LARGE SCALE GENOMIC DNA]</scope>
    <source>
        <strain evidence="3">JCM 13249</strain>
    </source>
</reference>
<evidence type="ECO:0000313" key="2">
    <source>
        <dbReference type="EMBL" id="GAA1741810.1"/>
    </source>
</evidence>
<feature type="region of interest" description="Disordered" evidence="1">
    <location>
        <begin position="1"/>
        <end position="46"/>
    </location>
</feature>
<protein>
    <submittedName>
        <fullName evidence="2">Uncharacterized protein</fullName>
    </submittedName>
</protein>
<sequence length="57" mass="6191">MVVDPDRLEGPGVRGEREVTHRGPLVGGGDPDKIETPSLGNEKSKSHGHILWCELCE</sequence>
<organism evidence="2 3">
    <name type="scientific">Luedemannella helvata</name>
    <dbReference type="NCBI Taxonomy" id="349315"/>
    <lineage>
        <taxon>Bacteria</taxon>
        <taxon>Bacillati</taxon>
        <taxon>Actinomycetota</taxon>
        <taxon>Actinomycetes</taxon>
        <taxon>Micromonosporales</taxon>
        <taxon>Micromonosporaceae</taxon>
        <taxon>Luedemannella</taxon>
    </lineage>
</organism>
<comment type="caution">
    <text evidence="2">The sequence shown here is derived from an EMBL/GenBank/DDBJ whole genome shotgun (WGS) entry which is preliminary data.</text>
</comment>
<keyword evidence="3" id="KW-1185">Reference proteome</keyword>
<gene>
    <name evidence="2" type="ORF">GCM10009681_10700</name>
</gene>
<feature type="compositionally biased region" description="Basic and acidic residues" evidence="1">
    <location>
        <begin position="1"/>
        <end position="21"/>
    </location>
</feature>
<accession>A0ABP4W1W0</accession>
<evidence type="ECO:0000256" key="1">
    <source>
        <dbReference type="SAM" id="MobiDB-lite"/>
    </source>
</evidence>
<name>A0ABP4W1W0_9ACTN</name>